<dbReference type="InterPro" id="IPR006145">
    <property type="entry name" value="PsdUridine_synth_RsuA/RluA"/>
</dbReference>
<dbReference type="NCBIfam" id="TIGR00005">
    <property type="entry name" value="rluA_subfam"/>
    <property type="match status" value="1"/>
</dbReference>
<evidence type="ECO:0000256" key="5">
    <source>
        <dbReference type="RuleBase" id="RU362028"/>
    </source>
</evidence>
<dbReference type="InterPro" id="IPR020103">
    <property type="entry name" value="PsdUridine_synth_cat_dom_sf"/>
</dbReference>
<dbReference type="InterPro" id="IPR006224">
    <property type="entry name" value="PsdUridine_synth_RluA-like_CS"/>
</dbReference>
<comment type="catalytic activity">
    <reaction evidence="3">
        <text>uridine(1911/1915/1917) in 23S rRNA = pseudouridine(1911/1915/1917) in 23S rRNA</text>
        <dbReference type="Rhea" id="RHEA:42524"/>
        <dbReference type="Rhea" id="RHEA-COMP:10097"/>
        <dbReference type="Rhea" id="RHEA-COMP:10098"/>
        <dbReference type="ChEBI" id="CHEBI:65314"/>
        <dbReference type="ChEBI" id="CHEBI:65315"/>
        <dbReference type="EC" id="5.4.99.23"/>
    </reaction>
</comment>
<evidence type="ECO:0000313" key="8">
    <source>
        <dbReference type="EMBL" id="MFC3681237.1"/>
    </source>
</evidence>
<dbReference type="PANTHER" id="PTHR21600:SF44">
    <property type="entry name" value="RIBOSOMAL LARGE SUBUNIT PSEUDOURIDINE SYNTHASE D"/>
    <property type="match status" value="1"/>
</dbReference>
<dbReference type="Pfam" id="PF00849">
    <property type="entry name" value="PseudoU_synth_2"/>
    <property type="match status" value="1"/>
</dbReference>
<dbReference type="InterPro" id="IPR036986">
    <property type="entry name" value="S4_RNA-bd_sf"/>
</dbReference>
<reference evidence="9" key="1">
    <citation type="journal article" date="2019" name="Int. J. Syst. Evol. Microbiol.">
        <title>The Global Catalogue of Microorganisms (GCM) 10K type strain sequencing project: providing services to taxonomists for standard genome sequencing and annotation.</title>
        <authorList>
            <consortium name="The Broad Institute Genomics Platform"/>
            <consortium name="The Broad Institute Genome Sequencing Center for Infectious Disease"/>
            <person name="Wu L."/>
            <person name="Ma J."/>
        </authorList>
    </citation>
    <scope>NUCLEOTIDE SEQUENCE [LARGE SCALE GENOMIC DNA]</scope>
    <source>
        <strain evidence="9">KCTC 42424</strain>
    </source>
</reference>
<feature type="domain" description="Pseudouridine synthase RsuA/RluA-like" evidence="6">
    <location>
        <begin position="91"/>
        <end position="241"/>
    </location>
</feature>
<dbReference type="PROSITE" id="PS01129">
    <property type="entry name" value="PSI_RLU"/>
    <property type="match status" value="1"/>
</dbReference>
<sequence>MSNQISQTVEVPLELGNKRLDQVAAQLFPDFSRSRLQQWIKDGQLTVDGACWRGRDKLIGGETLVLETELEAEGDWQPEDIPLDIIYEDDHILVINKPAGLVVHPAAGNPTGTLLNALLHHDPQLANLPRAGIVHRLDKDTTGLMVVAKTLQAQGHLVAQLQDRSMGREYEAVVQGVMTGGGTVEEPIGRHGTQRTKMAVNPLGKEAVTHYRVLHKFPTHTYIRCKLETGRTHQIRVHMAHIAHPLVGDPAYAGRTRLSKGVTPELRTVLQNFKRQALHARQLGLLHPATEEYCEWEVELPQDFEQLLDALAEDEEEQGDEF</sequence>
<comment type="catalytic activity">
    <reaction evidence="5">
        <text>a uridine in RNA = a pseudouridine in RNA</text>
        <dbReference type="Rhea" id="RHEA:48348"/>
        <dbReference type="Rhea" id="RHEA-COMP:12068"/>
        <dbReference type="Rhea" id="RHEA-COMP:12069"/>
        <dbReference type="ChEBI" id="CHEBI:65314"/>
        <dbReference type="ChEBI" id="CHEBI:65315"/>
    </reaction>
</comment>
<evidence type="ECO:0000256" key="1">
    <source>
        <dbReference type="ARBA" id="ARBA00010876"/>
    </source>
</evidence>
<gene>
    <name evidence="8" type="primary">rluD</name>
    <name evidence="8" type="ORF">ACFOMG_14125</name>
</gene>
<evidence type="ECO:0000256" key="2">
    <source>
        <dbReference type="ARBA" id="ARBA00023235"/>
    </source>
</evidence>
<dbReference type="Gene3D" id="3.30.2350.10">
    <property type="entry name" value="Pseudouridine synthase"/>
    <property type="match status" value="1"/>
</dbReference>
<dbReference type="NCBIfam" id="NF008385">
    <property type="entry name" value="PRK11180.1"/>
    <property type="match status" value="1"/>
</dbReference>
<dbReference type="InterPro" id="IPR002942">
    <property type="entry name" value="S4_RNA-bd"/>
</dbReference>
<feature type="domain" description="RNA-binding S4" evidence="7">
    <location>
        <begin position="19"/>
        <end position="49"/>
    </location>
</feature>
<dbReference type="GO" id="GO:0160140">
    <property type="term" value="F:23S rRNA pseudouridine(1911/1915/1917) synthase activity"/>
    <property type="evidence" value="ECO:0007669"/>
    <property type="project" value="UniProtKB-EC"/>
</dbReference>
<evidence type="ECO:0000259" key="6">
    <source>
        <dbReference type="Pfam" id="PF00849"/>
    </source>
</evidence>
<evidence type="ECO:0000313" key="9">
    <source>
        <dbReference type="Proteomes" id="UP001595722"/>
    </source>
</evidence>
<keyword evidence="9" id="KW-1185">Reference proteome</keyword>
<keyword evidence="4" id="KW-0694">RNA-binding</keyword>
<comment type="caution">
    <text evidence="8">The sequence shown here is derived from an EMBL/GenBank/DDBJ whole genome shotgun (WGS) entry which is preliminary data.</text>
</comment>
<dbReference type="CDD" id="cd00165">
    <property type="entry name" value="S4"/>
    <property type="match status" value="1"/>
</dbReference>
<evidence type="ECO:0000259" key="7">
    <source>
        <dbReference type="Pfam" id="PF01479"/>
    </source>
</evidence>
<dbReference type="InterPro" id="IPR006225">
    <property type="entry name" value="PsdUridine_synth_RluC/D"/>
</dbReference>
<evidence type="ECO:0000256" key="3">
    <source>
        <dbReference type="ARBA" id="ARBA00036882"/>
    </source>
</evidence>
<evidence type="ECO:0000256" key="4">
    <source>
        <dbReference type="PROSITE-ProRule" id="PRU00182"/>
    </source>
</evidence>
<dbReference type="SUPFAM" id="SSF55174">
    <property type="entry name" value="Alpha-L RNA-binding motif"/>
    <property type="match status" value="1"/>
</dbReference>
<dbReference type="EMBL" id="JBHRYB010000014">
    <property type="protein sequence ID" value="MFC3681237.1"/>
    <property type="molecule type" value="Genomic_DNA"/>
</dbReference>
<dbReference type="Gene3D" id="3.10.290.10">
    <property type="entry name" value="RNA-binding S4 domain"/>
    <property type="match status" value="1"/>
</dbReference>
<dbReference type="SUPFAM" id="SSF55120">
    <property type="entry name" value="Pseudouridine synthase"/>
    <property type="match status" value="1"/>
</dbReference>
<comment type="function">
    <text evidence="5">Responsible for synthesis of pseudouridine from uracil.</text>
</comment>
<accession>A0ABV7VX17</accession>
<dbReference type="InterPro" id="IPR050188">
    <property type="entry name" value="RluA_PseudoU_synthase"/>
</dbReference>
<dbReference type="PROSITE" id="PS50889">
    <property type="entry name" value="S4"/>
    <property type="match status" value="1"/>
</dbReference>
<proteinExistence type="inferred from homology"/>
<keyword evidence="2 5" id="KW-0413">Isomerase</keyword>
<dbReference type="Pfam" id="PF01479">
    <property type="entry name" value="S4"/>
    <property type="match status" value="1"/>
</dbReference>
<dbReference type="PANTHER" id="PTHR21600">
    <property type="entry name" value="MITOCHONDRIAL RNA PSEUDOURIDINE SYNTHASE"/>
    <property type="match status" value="1"/>
</dbReference>
<dbReference type="EC" id="5.4.99.-" evidence="5"/>
<name>A0ABV7VX17_9GAMM</name>
<protein>
    <recommendedName>
        <fullName evidence="5">Pseudouridine synthase</fullName>
        <ecNumber evidence="5">5.4.99.-</ecNumber>
    </recommendedName>
</protein>
<organism evidence="8 9">
    <name type="scientific">Bacterioplanoides pacificum</name>
    <dbReference type="NCBI Taxonomy" id="1171596"/>
    <lineage>
        <taxon>Bacteria</taxon>
        <taxon>Pseudomonadati</taxon>
        <taxon>Pseudomonadota</taxon>
        <taxon>Gammaproteobacteria</taxon>
        <taxon>Oceanospirillales</taxon>
        <taxon>Oceanospirillaceae</taxon>
        <taxon>Bacterioplanoides</taxon>
    </lineage>
</organism>
<comment type="similarity">
    <text evidence="1 5">Belongs to the pseudouridine synthase RluA family.</text>
</comment>
<dbReference type="CDD" id="cd02869">
    <property type="entry name" value="PseudoU_synth_RluA_like"/>
    <property type="match status" value="1"/>
</dbReference>
<dbReference type="Proteomes" id="UP001595722">
    <property type="component" value="Unassembled WGS sequence"/>
</dbReference>
<dbReference type="RefSeq" id="WP_376867530.1">
    <property type="nucleotide sequence ID" value="NZ_JBHRYB010000014.1"/>
</dbReference>